<organism evidence="1 2">
    <name type="scientific">Octopus vulgaris</name>
    <name type="common">Common octopus</name>
    <dbReference type="NCBI Taxonomy" id="6645"/>
    <lineage>
        <taxon>Eukaryota</taxon>
        <taxon>Metazoa</taxon>
        <taxon>Spiralia</taxon>
        <taxon>Lophotrochozoa</taxon>
        <taxon>Mollusca</taxon>
        <taxon>Cephalopoda</taxon>
        <taxon>Coleoidea</taxon>
        <taxon>Octopodiformes</taxon>
        <taxon>Octopoda</taxon>
        <taxon>Incirrata</taxon>
        <taxon>Octopodidae</taxon>
        <taxon>Octopus</taxon>
    </lineage>
</organism>
<accession>A0AA36B0J1</accession>
<sequence>MWTELRQVHVHTQSTSTPIQNKIKPIAIGNNNKTKLCFAAGSGERGALRVGDWFASSTLIAAHDGSGAVVFVSDNYIHGNIFASYSPP</sequence>
<dbReference type="AlphaFoldDB" id="A0AA36B0J1"/>
<dbReference type="EMBL" id="OX597819">
    <property type="protein sequence ID" value="CAI9724692.1"/>
    <property type="molecule type" value="Genomic_DNA"/>
</dbReference>
<name>A0AA36B0J1_OCTVU</name>
<evidence type="ECO:0000313" key="2">
    <source>
        <dbReference type="Proteomes" id="UP001162480"/>
    </source>
</evidence>
<gene>
    <name evidence="1" type="ORF">OCTVUL_1B026643</name>
</gene>
<reference evidence="1" key="1">
    <citation type="submission" date="2023-08" db="EMBL/GenBank/DDBJ databases">
        <authorList>
            <person name="Alioto T."/>
            <person name="Alioto T."/>
            <person name="Gomez Garrido J."/>
        </authorList>
    </citation>
    <scope>NUCLEOTIDE SEQUENCE</scope>
</reference>
<keyword evidence="2" id="KW-1185">Reference proteome</keyword>
<evidence type="ECO:0000313" key="1">
    <source>
        <dbReference type="EMBL" id="CAI9724692.1"/>
    </source>
</evidence>
<protein>
    <submittedName>
        <fullName evidence="1">Uncharacterized protein</fullName>
    </submittedName>
</protein>
<dbReference type="Proteomes" id="UP001162480">
    <property type="component" value="Chromosome 6"/>
</dbReference>
<proteinExistence type="predicted"/>